<dbReference type="GO" id="GO:0001517">
    <property type="term" value="F:N-acetylglucosamine 6-O-sulfotransferase activity"/>
    <property type="evidence" value="ECO:0007669"/>
    <property type="project" value="TreeGrafter"/>
</dbReference>
<dbReference type="GO" id="GO:0006790">
    <property type="term" value="P:sulfur compound metabolic process"/>
    <property type="evidence" value="ECO:0007669"/>
    <property type="project" value="TreeGrafter"/>
</dbReference>
<evidence type="ECO:0000313" key="2">
    <source>
        <dbReference type="EMBL" id="GBM25526.1"/>
    </source>
</evidence>
<dbReference type="EMBL" id="BGPR01000540">
    <property type="protein sequence ID" value="GBM25526.1"/>
    <property type="molecule type" value="Genomic_DNA"/>
</dbReference>
<dbReference type="InterPro" id="IPR027417">
    <property type="entry name" value="P-loop_NTPase"/>
</dbReference>
<dbReference type="SUPFAM" id="SSF52540">
    <property type="entry name" value="P-loop containing nucleoside triphosphate hydrolases"/>
    <property type="match status" value="1"/>
</dbReference>
<dbReference type="OrthoDB" id="6410525at2759"/>
<dbReference type="Gene3D" id="3.40.50.300">
    <property type="entry name" value="P-loop containing nucleotide triphosphate hydrolases"/>
    <property type="match status" value="1"/>
</dbReference>
<gene>
    <name evidence="2" type="ORF">AVEN_272529_1</name>
</gene>
<dbReference type="AlphaFoldDB" id="A0A4Y2EB33"/>
<name>A0A4Y2EB33_ARAVE</name>
<dbReference type="PANTHER" id="PTHR10704">
    <property type="entry name" value="CARBOHYDRATE SULFOTRANSFERASE"/>
    <property type="match status" value="1"/>
</dbReference>
<feature type="region of interest" description="Disordered" evidence="1">
    <location>
        <begin position="1"/>
        <end position="36"/>
    </location>
</feature>
<dbReference type="GO" id="GO:0006044">
    <property type="term" value="P:N-acetylglucosamine metabolic process"/>
    <property type="evidence" value="ECO:0007669"/>
    <property type="project" value="TreeGrafter"/>
</dbReference>
<sequence>MKGKLSCHGIKKKPTTKQNKVKPTKKDKKKKLEKAPNLDSVHILPNTVPMLVQDLKATKSEKIPQKPPIIDKKVLILSYFKSGPPELGDILSNHPDIFYFNEPLYPFDSTAQKDGEEPISRRYISEATEYLRDLFDCKIVDSKLGYSEDMVKKMAKKAYTLCQQQQSNISECVQQLCLSKPVIMSKTIRVYIQDIHAFLIRNRGSARVIILQQDPRVNLHLRNRKSHPGWITGSDMFFQGRSLCARMLHDAQNAKRLEGSGHKDFYRIVLYEHFLKNPENILRGILSYIGINSDLEDIKMLLRSANVYKHIRRVNLNKWEWIPDDEAALNVDKACSFFYRYSLYNPMVQRAVFSLSTLKRDLTSQRTGVQACHLSKSGHSLDNDPSLPGRVIQFAETAEASAASKGPAAQKRLFIQSFTGKRTL</sequence>
<protein>
    <submittedName>
        <fullName evidence="2">Uncharacterized protein</fullName>
    </submittedName>
</protein>
<dbReference type="InterPro" id="IPR051135">
    <property type="entry name" value="Gal/GlcNAc/GalNAc_ST"/>
</dbReference>
<dbReference type="Proteomes" id="UP000499080">
    <property type="component" value="Unassembled WGS sequence"/>
</dbReference>
<organism evidence="2 3">
    <name type="scientific">Araneus ventricosus</name>
    <name type="common">Orbweaver spider</name>
    <name type="synonym">Epeira ventricosa</name>
    <dbReference type="NCBI Taxonomy" id="182803"/>
    <lineage>
        <taxon>Eukaryota</taxon>
        <taxon>Metazoa</taxon>
        <taxon>Ecdysozoa</taxon>
        <taxon>Arthropoda</taxon>
        <taxon>Chelicerata</taxon>
        <taxon>Arachnida</taxon>
        <taxon>Araneae</taxon>
        <taxon>Araneomorphae</taxon>
        <taxon>Entelegynae</taxon>
        <taxon>Araneoidea</taxon>
        <taxon>Araneidae</taxon>
        <taxon>Araneus</taxon>
    </lineage>
</organism>
<feature type="compositionally biased region" description="Basic residues" evidence="1">
    <location>
        <begin position="1"/>
        <end position="32"/>
    </location>
</feature>
<comment type="caution">
    <text evidence="2">The sequence shown here is derived from an EMBL/GenBank/DDBJ whole genome shotgun (WGS) entry which is preliminary data.</text>
</comment>
<proteinExistence type="predicted"/>
<reference evidence="2 3" key="1">
    <citation type="journal article" date="2019" name="Sci. Rep.">
        <title>Orb-weaving spider Araneus ventricosus genome elucidates the spidroin gene catalogue.</title>
        <authorList>
            <person name="Kono N."/>
            <person name="Nakamura H."/>
            <person name="Ohtoshi R."/>
            <person name="Moran D.A.P."/>
            <person name="Shinohara A."/>
            <person name="Yoshida Y."/>
            <person name="Fujiwara M."/>
            <person name="Mori M."/>
            <person name="Tomita M."/>
            <person name="Arakawa K."/>
        </authorList>
    </citation>
    <scope>NUCLEOTIDE SEQUENCE [LARGE SCALE GENOMIC DNA]</scope>
</reference>
<evidence type="ECO:0000313" key="3">
    <source>
        <dbReference type="Proteomes" id="UP000499080"/>
    </source>
</evidence>
<accession>A0A4Y2EB33</accession>
<evidence type="ECO:0000256" key="1">
    <source>
        <dbReference type="SAM" id="MobiDB-lite"/>
    </source>
</evidence>
<keyword evidence="3" id="KW-1185">Reference proteome</keyword>
<dbReference type="PANTHER" id="PTHR10704:SF44">
    <property type="entry name" value="LD35051P-RELATED"/>
    <property type="match status" value="1"/>
</dbReference>